<dbReference type="Gene3D" id="3.90.1720.10">
    <property type="entry name" value="endopeptidase domain like (from Nostoc punctiforme)"/>
    <property type="match status" value="1"/>
</dbReference>
<dbReference type="Proteomes" id="UP000051813">
    <property type="component" value="Unassembled WGS sequence"/>
</dbReference>
<keyword evidence="3" id="KW-0732">Signal</keyword>
<evidence type="ECO:0000256" key="2">
    <source>
        <dbReference type="ARBA" id="ARBA00022670"/>
    </source>
</evidence>
<dbReference type="Pfam" id="PF00877">
    <property type="entry name" value="NLPC_P60"/>
    <property type="match status" value="1"/>
</dbReference>
<keyword evidence="4" id="KW-0378">Hydrolase</keyword>
<evidence type="ECO:0000259" key="8">
    <source>
        <dbReference type="PROSITE" id="PS51935"/>
    </source>
</evidence>
<dbReference type="RefSeq" id="WP_057756644.1">
    <property type="nucleotide sequence ID" value="NZ_AYYK01000008.1"/>
</dbReference>
<evidence type="ECO:0000256" key="1">
    <source>
        <dbReference type="ARBA" id="ARBA00007074"/>
    </source>
</evidence>
<gene>
    <name evidence="9" type="ORF">FC84_GL000224</name>
</gene>
<feature type="domain" description="NlpC/P60" evidence="8">
    <location>
        <begin position="325"/>
        <end position="442"/>
    </location>
</feature>
<evidence type="ECO:0000313" key="10">
    <source>
        <dbReference type="Proteomes" id="UP000051813"/>
    </source>
</evidence>
<comment type="caution">
    <text evidence="9">The sequence shown here is derived from an EMBL/GenBank/DDBJ whole genome shotgun (WGS) entry which is preliminary data.</text>
</comment>
<dbReference type="SUPFAM" id="SSF54001">
    <property type="entry name" value="Cysteine proteinases"/>
    <property type="match status" value="1"/>
</dbReference>
<evidence type="ECO:0000256" key="3">
    <source>
        <dbReference type="ARBA" id="ARBA00022729"/>
    </source>
</evidence>
<evidence type="ECO:0000256" key="4">
    <source>
        <dbReference type="ARBA" id="ARBA00022801"/>
    </source>
</evidence>
<dbReference type="PROSITE" id="PS51935">
    <property type="entry name" value="NLPC_P60"/>
    <property type="match status" value="1"/>
</dbReference>
<keyword evidence="5" id="KW-0788">Thiol protease</keyword>
<dbReference type="EMBL" id="AYYK01000008">
    <property type="protein sequence ID" value="KRM79066.1"/>
    <property type="molecule type" value="Genomic_DNA"/>
</dbReference>
<feature type="coiled-coil region" evidence="6">
    <location>
        <begin position="157"/>
        <end position="264"/>
    </location>
</feature>
<feature type="coiled-coil region" evidence="6">
    <location>
        <begin position="47"/>
        <end position="120"/>
    </location>
</feature>
<protein>
    <recommendedName>
        <fullName evidence="8">NlpC/P60 domain-containing protein</fullName>
    </recommendedName>
</protein>
<dbReference type="PANTHER" id="PTHR47053">
    <property type="entry name" value="MUREIN DD-ENDOPEPTIDASE MEPH-RELATED"/>
    <property type="match status" value="1"/>
</dbReference>
<evidence type="ECO:0000313" key="9">
    <source>
        <dbReference type="EMBL" id="KRM79066.1"/>
    </source>
</evidence>
<dbReference type="InterPro" id="IPR038765">
    <property type="entry name" value="Papain-like_cys_pep_sf"/>
</dbReference>
<organism evidence="9 10">
    <name type="scientific">Lapidilactobacillus dextrinicus DSM 20335</name>
    <dbReference type="NCBI Taxonomy" id="1423738"/>
    <lineage>
        <taxon>Bacteria</taxon>
        <taxon>Bacillati</taxon>
        <taxon>Bacillota</taxon>
        <taxon>Bacilli</taxon>
        <taxon>Lactobacillales</taxon>
        <taxon>Lactobacillaceae</taxon>
        <taxon>Lapidilactobacillus</taxon>
    </lineage>
</organism>
<evidence type="ECO:0000256" key="6">
    <source>
        <dbReference type="SAM" id="Coils"/>
    </source>
</evidence>
<dbReference type="InterPro" id="IPR051202">
    <property type="entry name" value="Peptidase_C40"/>
</dbReference>
<reference evidence="9 10" key="1">
    <citation type="journal article" date="2015" name="Genome Announc.">
        <title>Expanding the biotechnology potential of lactobacilli through comparative genomics of 213 strains and associated genera.</title>
        <authorList>
            <person name="Sun Z."/>
            <person name="Harris H.M."/>
            <person name="McCann A."/>
            <person name="Guo C."/>
            <person name="Argimon S."/>
            <person name="Zhang W."/>
            <person name="Yang X."/>
            <person name="Jeffery I.B."/>
            <person name="Cooney J.C."/>
            <person name="Kagawa T.F."/>
            <person name="Liu W."/>
            <person name="Song Y."/>
            <person name="Salvetti E."/>
            <person name="Wrobel A."/>
            <person name="Rasinkangas P."/>
            <person name="Parkhill J."/>
            <person name="Rea M.C."/>
            <person name="O'Sullivan O."/>
            <person name="Ritari J."/>
            <person name="Douillard F.P."/>
            <person name="Paul Ross R."/>
            <person name="Yang R."/>
            <person name="Briner A.E."/>
            <person name="Felis G.E."/>
            <person name="de Vos W.M."/>
            <person name="Barrangou R."/>
            <person name="Klaenhammer T.R."/>
            <person name="Caufield P.W."/>
            <person name="Cui Y."/>
            <person name="Zhang H."/>
            <person name="O'Toole P.W."/>
        </authorList>
    </citation>
    <scope>NUCLEOTIDE SEQUENCE [LARGE SCALE GENOMIC DNA]</scope>
    <source>
        <strain evidence="9 10">DSM 20335</strain>
    </source>
</reference>
<keyword evidence="10" id="KW-1185">Reference proteome</keyword>
<evidence type="ECO:0000256" key="5">
    <source>
        <dbReference type="ARBA" id="ARBA00022807"/>
    </source>
</evidence>
<comment type="similarity">
    <text evidence="1">Belongs to the peptidase C40 family.</text>
</comment>
<dbReference type="GO" id="GO:0008234">
    <property type="term" value="F:cysteine-type peptidase activity"/>
    <property type="evidence" value="ECO:0007669"/>
    <property type="project" value="UniProtKB-KW"/>
</dbReference>
<keyword evidence="2" id="KW-0645">Protease</keyword>
<dbReference type="STRING" id="1423738.FC84_GL000224"/>
<dbReference type="GO" id="GO:0006508">
    <property type="term" value="P:proteolysis"/>
    <property type="evidence" value="ECO:0007669"/>
    <property type="project" value="UniProtKB-KW"/>
</dbReference>
<proteinExistence type="inferred from homology"/>
<dbReference type="Pfam" id="PF24568">
    <property type="entry name" value="CC_PcsB"/>
    <property type="match status" value="1"/>
</dbReference>
<dbReference type="Gene3D" id="6.10.250.3150">
    <property type="match status" value="1"/>
</dbReference>
<dbReference type="AlphaFoldDB" id="A0A0R2BIM8"/>
<evidence type="ECO:0000256" key="7">
    <source>
        <dbReference type="SAM" id="MobiDB-lite"/>
    </source>
</evidence>
<dbReference type="OrthoDB" id="1654978at2"/>
<dbReference type="InterPro" id="IPR000064">
    <property type="entry name" value="NLP_P60_dom"/>
</dbReference>
<keyword evidence="6" id="KW-0175">Coiled coil</keyword>
<accession>A0A0R2BIM8</accession>
<dbReference type="PATRIC" id="fig|1423738.3.peg.225"/>
<dbReference type="PANTHER" id="PTHR47053:SF1">
    <property type="entry name" value="MUREIN DD-ENDOPEPTIDASE MEPH-RELATED"/>
    <property type="match status" value="1"/>
</dbReference>
<feature type="compositionally biased region" description="Low complexity" evidence="7">
    <location>
        <begin position="269"/>
        <end position="312"/>
    </location>
</feature>
<name>A0A0R2BIM8_9LACO</name>
<dbReference type="InterPro" id="IPR057309">
    <property type="entry name" value="PcsB_CC"/>
</dbReference>
<feature type="region of interest" description="Disordered" evidence="7">
    <location>
        <begin position="269"/>
        <end position="322"/>
    </location>
</feature>
<sequence length="442" mass="46488">MGKLTNRLWAAIAIVLLGSPILIKANNVQADKVAETKSAISNNKSDSEKLLAQINKQQEKVDQLNNDVSNKVVAIDETQKSITSVESRVKELNGEISQAEAELKARKSVLREQLIELQKKSTNSVSGNVYIDFILNSDDFTDLISRTFAVGKLNKANKDAMDAVTAAKEKLASLKTEQETKKQDLVTTKDKLTKQKEDLVTAKKEAETAQDSLQKQLDDNKTTLAGLQKELNAAVAAAAAKLKAEQEAQAKKAAEAAAAKAAQKAASTAAKASSKSSASVSRTSQAISSSSTKATTDTSSVTTDSSETTTKTNDSNQDTTADLPVVSGGSMISVAAQFVGVTPYVYGGTTPAGFDCSGLVWYAAAHAGVSLPRTSGAQSTQGSYVAISDLQAGDLVFWGGVGSAYHVGIYIGGGSYIHAPRPGQKVSVGTISGYRPSFGRRL</sequence>